<dbReference type="SUPFAM" id="SSF52343">
    <property type="entry name" value="Ferredoxin reductase-like, C-terminal NADP-linked domain"/>
    <property type="match status" value="1"/>
</dbReference>
<keyword evidence="4" id="KW-0001">2Fe-2S</keyword>
<evidence type="ECO:0000259" key="12">
    <source>
        <dbReference type="PROSITE" id="PS51384"/>
    </source>
</evidence>
<keyword evidence="9" id="KW-0411">Iron-sulfur</keyword>
<protein>
    <submittedName>
        <fullName evidence="13">Hybrid-cluster NAD(P)-dependent oxidoreductase</fullName>
    </submittedName>
</protein>
<name>A0A1E5D9N2_9VIBR</name>
<dbReference type="SUPFAM" id="SSF63380">
    <property type="entry name" value="Riboflavin synthase domain-like"/>
    <property type="match status" value="1"/>
</dbReference>
<evidence type="ECO:0000256" key="6">
    <source>
        <dbReference type="ARBA" id="ARBA00022827"/>
    </source>
</evidence>
<dbReference type="InterPro" id="IPR001433">
    <property type="entry name" value="OxRdtase_FAD/NAD-bd"/>
</dbReference>
<dbReference type="InterPro" id="IPR039261">
    <property type="entry name" value="FNR_nucleotide-bd"/>
</dbReference>
<keyword evidence="7" id="KW-0560">Oxidoreductase</keyword>
<reference evidence="13 14" key="1">
    <citation type="journal article" date="2012" name="Science">
        <title>Ecological populations of bacteria act as socially cohesive units of antibiotic production and resistance.</title>
        <authorList>
            <person name="Cordero O.X."/>
            <person name="Wildschutte H."/>
            <person name="Kirkup B."/>
            <person name="Proehl S."/>
            <person name="Ngo L."/>
            <person name="Hussain F."/>
            <person name="Le Roux F."/>
            <person name="Mincer T."/>
            <person name="Polz M.F."/>
        </authorList>
    </citation>
    <scope>NUCLEOTIDE SEQUENCE [LARGE SCALE GENOMIC DNA]</scope>
    <source>
        <strain evidence="13 14">FF-238</strain>
    </source>
</reference>
<evidence type="ECO:0000256" key="2">
    <source>
        <dbReference type="ARBA" id="ARBA00022630"/>
    </source>
</evidence>
<evidence type="ECO:0000259" key="11">
    <source>
        <dbReference type="PROSITE" id="PS51085"/>
    </source>
</evidence>
<evidence type="ECO:0000256" key="10">
    <source>
        <dbReference type="ARBA" id="ARBA00061434"/>
    </source>
</evidence>
<evidence type="ECO:0000313" key="13">
    <source>
        <dbReference type="EMBL" id="OEE80468.1"/>
    </source>
</evidence>
<dbReference type="GO" id="GO:0051537">
    <property type="term" value="F:2 iron, 2 sulfur cluster binding"/>
    <property type="evidence" value="ECO:0007669"/>
    <property type="project" value="UniProtKB-KW"/>
</dbReference>
<dbReference type="PANTHER" id="PTHR47354:SF6">
    <property type="entry name" value="NADH OXIDOREDUCTASE HCR"/>
    <property type="match status" value="1"/>
</dbReference>
<dbReference type="Pfam" id="PF00175">
    <property type="entry name" value="NAD_binding_1"/>
    <property type="match status" value="1"/>
</dbReference>
<organism evidence="13 14">
    <name type="scientific">Vibrio genomosp. F6 str. FF-238</name>
    <dbReference type="NCBI Taxonomy" id="1191298"/>
    <lineage>
        <taxon>Bacteria</taxon>
        <taxon>Pseudomonadati</taxon>
        <taxon>Pseudomonadota</taxon>
        <taxon>Gammaproteobacteria</taxon>
        <taxon>Vibrionales</taxon>
        <taxon>Vibrionaceae</taxon>
        <taxon>Vibrio</taxon>
    </lineage>
</organism>
<sequence>MMTFEWPNTTPVTMVCLKKWFETDDTVSLQIAPKNNDASFDFKPGQFISLGLPIEKSNPSKIDYRAYSISSIPGQVYLQLTIKRVENGAVSNYIVDSLKEGDEVQVLKPAGIFNTVDHAPKRNTERQKVVLISAGCGITPVMSMAKTWLSDEQASTVDIDFVHMAKSPLQTIYFSELEQMDEEHANFNLKLLLKDNQSTRHPQGRLDAQWLQQLCSDILERTVYLCGPVSFMQDMENNLKEMGFDMAHFHQESFTPTAEESNQEEAVVEQQASGAVSIHVPDFGASLEAEHGAPLIDALEGAGLPIIAACRSGICGSCKCKVNKGEVRSTSQETLTPEEIEQGYVLACSSQVHSDVEVSLN</sequence>
<feature type="domain" description="FAD-binding FR-type" evidence="12">
    <location>
        <begin position="7"/>
        <end position="116"/>
    </location>
</feature>
<evidence type="ECO:0000256" key="7">
    <source>
        <dbReference type="ARBA" id="ARBA00023002"/>
    </source>
</evidence>
<dbReference type="PROSITE" id="PS51085">
    <property type="entry name" value="2FE2S_FER_2"/>
    <property type="match status" value="1"/>
</dbReference>
<dbReference type="InterPro" id="IPR012675">
    <property type="entry name" value="Beta-grasp_dom_sf"/>
</dbReference>
<keyword evidence="14" id="KW-1185">Reference proteome</keyword>
<dbReference type="PROSITE" id="PS51384">
    <property type="entry name" value="FAD_FR"/>
    <property type="match status" value="1"/>
</dbReference>
<keyword evidence="2" id="KW-0285">Flavoprotein</keyword>
<dbReference type="PANTHER" id="PTHR47354">
    <property type="entry name" value="NADH OXIDOREDUCTASE HCR"/>
    <property type="match status" value="1"/>
</dbReference>
<dbReference type="InterPro" id="IPR036010">
    <property type="entry name" value="2Fe-2S_ferredoxin-like_sf"/>
</dbReference>
<comment type="cofactor">
    <cofactor evidence="1">
        <name>FAD</name>
        <dbReference type="ChEBI" id="CHEBI:57692"/>
    </cofactor>
</comment>
<dbReference type="Pfam" id="PF00111">
    <property type="entry name" value="Fer2"/>
    <property type="match status" value="1"/>
</dbReference>
<evidence type="ECO:0000256" key="5">
    <source>
        <dbReference type="ARBA" id="ARBA00022723"/>
    </source>
</evidence>
<dbReference type="CDD" id="cd00207">
    <property type="entry name" value="fer2"/>
    <property type="match status" value="1"/>
</dbReference>
<dbReference type="CDD" id="cd06215">
    <property type="entry name" value="FNR_iron_sulfur_binding_1"/>
    <property type="match status" value="1"/>
</dbReference>
<dbReference type="AlphaFoldDB" id="A0A1E5D9N2"/>
<gene>
    <name evidence="13" type="ORF">A130_10120</name>
</gene>
<keyword evidence="6" id="KW-0274">FAD</keyword>
<dbReference type="InterPro" id="IPR001041">
    <property type="entry name" value="2Fe-2S_ferredoxin-type"/>
</dbReference>
<comment type="caution">
    <text evidence="13">The sequence shown here is derived from an EMBL/GenBank/DDBJ whole genome shotgun (WGS) entry which is preliminary data.</text>
</comment>
<evidence type="ECO:0000256" key="3">
    <source>
        <dbReference type="ARBA" id="ARBA00022692"/>
    </source>
</evidence>
<dbReference type="InterPro" id="IPR006058">
    <property type="entry name" value="2Fe2S_fd_BS"/>
</dbReference>
<dbReference type="GO" id="GO:0046872">
    <property type="term" value="F:metal ion binding"/>
    <property type="evidence" value="ECO:0007669"/>
    <property type="project" value="UniProtKB-KW"/>
</dbReference>
<evidence type="ECO:0000256" key="4">
    <source>
        <dbReference type="ARBA" id="ARBA00022714"/>
    </source>
</evidence>
<dbReference type="InterPro" id="IPR008333">
    <property type="entry name" value="Cbr1-like_FAD-bd_dom"/>
</dbReference>
<accession>A0A1E5D9N2</accession>
<dbReference type="GO" id="GO:0016491">
    <property type="term" value="F:oxidoreductase activity"/>
    <property type="evidence" value="ECO:0007669"/>
    <property type="project" value="UniProtKB-KW"/>
</dbReference>
<dbReference type="EMBL" id="AJYW02000006">
    <property type="protein sequence ID" value="OEE80468.1"/>
    <property type="molecule type" value="Genomic_DNA"/>
</dbReference>
<dbReference type="Proteomes" id="UP000094165">
    <property type="component" value="Unassembled WGS sequence"/>
</dbReference>
<keyword evidence="8" id="KW-0408">Iron</keyword>
<dbReference type="InterPro" id="IPR017927">
    <property type="entry name" value="FAD-bd_FR_type"/>
</dbReference>
<dbReference type="RefSeq" id="WP_017051366.1">
    <property type="nucleotide sequence ID" value="NZ_AJYW02000006.1"/>
</dbReference>
<dbReference type="Pfam" id="PF00970">
    <property type="entry name" value="FAD_binding_6"/>
    <property type="match status" value="1"/>
</dbReference>
<dbReference type="Gene3D" id="3.40.50.80">
    <property type="entry name" value="Nucleotide-binding domain of ferredoxin-NADP reductase (FNR) module"/>
    <property type="match status" value="1"/>
</dbReference>
<proteinExistence type="inferred from homology"/>
<dbReference type="Gene3D" id="3.10.20.30">
    <property type="match status" value="1"/>
</dbReference>
<keyword evidence="3" id="KW-0812">Transmembrane</keyword>
<dbReference type="InterPro" id="IPR050415">
    <property type="entry name" value="MRET"/>
</dbReference>
<evidence type="ECO:0000256" key="1">
    <source>
        <dbReference type="ARBA" id="ARBA00001974"/>
    </source>
</evidence>
<dbReference type="InterPro" id="IPR017938">
    <property type="entry name" value="Riboflavin_synthase-like_b-brl"/>
</dbReference>
<dbReference type="Gene3D" id="2.40.30.10">
    <property type="entry name" value="Translation factors"/>
    <property type="match status" value="1"/>
</dbReference>
<evidence type="ECO:0000256" key="9">
    <source>
        <dbReference type="ARBA" id="ARBA00023014"/>
    </source>
</evidence>
<keyword evidence="3" id="KW-0472">Membrane</keyword>
<keyword evidence="5" id="KW-0479">Metal-binding</keyword>
<feature type="domain" description="2Fe-2S ferredoxin-type" evidence="11">
    <location>
        <begin position="274"/>
        <end position="361"/>
    </location>
</feature>
<dbReference type="SUPFAM" id="SSF54292">
    <property type="entry name" value="2Fe-2S ferredoxin-like"/>
    <property type="match status" value="1"/>
</dbReference>
<dbReference type="PROSITE" id="PS00197">
    <property type="entry name" value="2FE2S_FER_1"/>
    <property type="match status" value="1"/>
</dbReference>
<evidence type="ECO:0000313" key="14">
    <source>
        <dbReference type="Proteomes" id="UP000094165"/>
    </source>
</evidence>
<evidence type="ECO:0000256" key="8">
    <source>
        <dbReference type="ARBA" id="ARBA00023004"/>
    </source>
</evidence>
<comment type="similarity">
    <text evidence="10">In the N-terminal section; belongs to the FAD-binding oxidoreductase type 6 family.</text>
</comment>